<evidence type="ECO:0000256" key="4">
    <source>
        <dbReference type="ARBA" id="ARBA00022840"/>
    </source>
</evidence>
<accession>A0ABY9HB68</accession>
<dbReference type="InterPro" id="IPR017871">
    <property type="entry name" value="ABC_transporter-like_CS"/>
</dbReference>
<sequence>MSKPYIETKRKFLFWKEKLIRIDTPGVEEMLKVPADKEVLASLRNVDITYGAGAKAFRAVVDMNMNIYRGEVLGLVGESGSGKSTIGRAIIGLTPHSFGQIHILDKLLPKKMNRGFKVGKKLKEYKAIENFMVNKVQMIFQDPANSLNPHINVEAVVSEGLTNTKNAREIYLFNIDQDVAKELFSKWITPDIYAEYYVSTKQNLDADIAENENVAYQALYVDFLEIIDRNPTLQEATDYLKEAKKHRDSLADLSEKECKRILVRDILKSVGLDESVLKRYPLEFSGGQQQRIGISRAVVLRPSLLIADEPISALDVSIQAQVVNIFNELKEKYNLTILFIAHDLRMVEYISDRIAVMNKGRLLEIGTTEEIMNHSLHPYTKSLLEAVPSIEGEKGSLIGYTYNPAIHGYDDENQPEWIKINDNHFILATEPELEEWKAGIYK</sequence>
<evidence type="ECO:0000313" key="6">
    <source>
        <dbReference type="EMBL" id="WLP85782.1"/>
    </source>
</evidence>
<reference evidence="6" key="1">
    <citation type="submission" date="2023-08" db="EMBL/GenBank/DDBJ databases">
        <title>Complete genome sequence of Mycoplasma seminis 2200.</title>
        <authorList>
            <person name="Spergser J."/>
        </authorList>
    </citation>
    <scope>NUCLEOTIDE SEQUENCE [LARGE SCALE GENOMIC DNA]</scope>
    <source>
        <strain evidence="6">2200</strain>
    </source>
</reference>
<keyword evidence="3" id="KW-0547">Nucleotide-binding</keyword>
<dbReference type="Pfam" id="PF08352">
    <property type="entry name" value="oligo_HPY"/>
    <property type="match status" value="1"/>
</dbReference>
<proteinExistence type="inferred from homology"/>
<evidence type="ECO:0000256" key="2">
    <source>
        <dbReference type="ARBA" id="ARBA00022448"/>
    </source>
</evidence>
<dbReference type="SMART" id="SM00382">
    <property type="entry name" value="AAA"/>
    <property type="match status" value="1"/>
</dbReference>
<organism evidence="6 7">
    <name type="scientific">Mycoplasma seminis</name>
    <dbReference type="NCBI Taxonomy" id="512749"/>
    <lineage>
        <taxon>Bacteria</taxon>
        <taxon>Bacillati</taxon>
        <taxon>Mycoplasmatota</taxon>
        <taxon>Mollicutes</taxon>
        <taxon>Mycoplasmataceae</taxon>
        <taxon>Mycoplasma</taxon>
    </lineage>
</organism>
<dbReference type="InterPro" id="IPR003439">
    <property type="entry name" value="ABC_transporter-like_ATP-bd"/>
</dbReference>
<dbReference type="Proteomes" id="UP001237011">
    <property type="component" value="Chromosome"/>
</dbReference>
<dbReference type="InterPro" id="IPR013563">
    <property type="entry name" value="Oligopep_ABC_C"/>
</dbReference>
<dbReference type="Pfam" id="PF00005">
    <property type="entry name" value="ABC_tran"/>
    <property type="match status" value="1"/>
</dbReference>
<feature type="domain" description="ABC transporter" evidence="5">
    <location>
        <begin position="43"/>
        <end position="384"/>
    </location>
</feature>
<dbReference type="SUPFAM" id="SSF52540">
    <property type="entry name" value="P-loop containing nucleoside triphosphate hydrolases"/>
    <property type="match status" value="2"/>
</dbReference>
<dbReference type="CDD" id="cd03257">
    <property type="entry name" value="ABC_NikE_OppD_transporters"/>
    <property type="match status" value="1"/>
</dbReference>
<dbReference type="PANTHER" id="PTHR43776">
    <property type="entry name" value="TRANSPORT ATP-BINDING PROTEIN"/>
    <property type="match status" value="1"/>
</dbReference>
<gene>
    <name evidence="6" type="ORF">Q8852_01380</name>
</gene>
<name>A0ABY9HB68_9MOLU</name>
<dbReference type="RefSeq" id="WP_305938206.1">
    <property type="nucleotide sequence ID" value="NZ_CP132191.1"/>
</dbReference>
<comment type="similarity">
    <text evidence="1">Belongs to the ABC transporter superfamily.</text>
</comment>
<keyword evidence="7" id="KW-1185">Reference proteome</keyword>
<keyword evidence="4 6" id="KW-0067">ATP-binding</keyword>
<dbReference type="PROSITE" id="PS00211">
    <property type="entry name" value="ABC_TRANSPORTER_1"/>
    <property type="match status" value="1"/>
</dbReference>
<evidence type="ECO:0000256" key="1">
    <source>
        <dbReference type="ARBA" id="ARBA00005417"/>
    </source>
</evidence>
<dbReference type="PANTHER" id="PTHR43776:SF7">
    <property type="entry name" value="D,D-DIPEPTIDE TRANSPORT ATP-BINDING PROTEIN DDPF-RELATED"/>
    <property type="match status" value="1"/>
</dbReference>
<dbReference type="InterPro" id="IPR050319">
    <property type="entry name" value="ABC_transp_ATP-bind"/>
</dbReference>
<dbReference type="InterPro" id="IPR027417">
    <property type="entry name" value="P-loop_NTPase"/>
</dbReference>
<dbReference type="InterPro" id="IPR003593">
    <property type="entry name" value="AAA+_ATPase"/>
</dbReference>
<dbReference type="GO" id="GO:0005524">
    <property type="term" value="F:ATP binding"/>
    <property type="evidence" value="ECO:0007669"/>
    <property type="project" value="UniProtKB-KW"/>
</dbReference>
<protein>
    <submittedName>
        <fullName evidence="6">ABC transporter ATP-binding protein</fullName>
    </submittedName>
</protein>
<dbReference type="Gene3D" id="3.40.50.300">
    <property type="entry name" value="P-loop containing nucleotide triphosphate hydrolases"/>
    <property type="match status" value="1"/>
</dbReference>
<keyword evidence="2" id="KW-0813">Transport</keyword>
<dbReference type="PROSITE" id="PS50893">
    <property type="entry name" value="ABC_TRANSPORTER_2"/>
    <property type="match status" value="1"/>
</dbReference>
<evidence type="ECO:0000313" key="7">
    <source>
        <dbReference type="Proteomes" id="UP001237011"/>
    </source>
</evidence>
<dbReference type="EMBL" id="CP132191">
    <property type="protein sequence ID" value="WLP85782.1"/>
    <property type="molecule type" value="Genomic_DNA"/>
</dbReference>
<evidence type="ECO:0000256" key="3">
    <source>
        <dbReference type="ARBA" id="ARBA00022741"/>
    </source>
</evidence>
<evidence type="ECO:0000259" key="5">
    <source>
        <dbReference type="PROSITE" id="PS50893"/>
    </source>
</evidence>